<evidence type="ECO:0000313" key="1">
    <source>
        <dbReference type="EMBL" id="HIU03183.1"/>
    </source>
</evidence>
<reference evidence="1" key="2">
    <citation type="journal article" date="2021" name="PeerJ">
        <title>Extensive microbial diversity within the chicken gut microbiome revealed by metagenomics and culture.</title>
        <authorList>
            <person name="Gilroy R."/>
            <person name="Ravi A."/>
            <person name="Getino M."/>
            <person name="Pursley I."/>
            <person name="Horton D.L."/>
            <person name="Alikhan N.F."/>
            <person name="Baker D."/>
            <person name="Gharbi K."/>
            <person name="Hall N."/>
            <person name="Watson M."/>
            <person name="Adriaenssens E.M."/>
            <person name="Foster-Nyarko E."/>
            <person name="Jarju S."/>
            <person name="Secka A."/>
            <person name="Antonio M."/>
            <person name="Oren A."/>
            <person name="Chaudhuri R.R."/>
            <person name="La Ragione R."/>
            <person name="Hildebrand F."/>
            <person name="Pallen M.J."/>
        </authorList>
    </citation>
    <scope>NUCLEOTIDE SEQUENCE</scope>
    <source>
        <strain evidence="1">CHK187-14744</strain>
    </source>
</reference>
<proteinExistence type="predicted"/>
<evidence type="ECO:0000313" key="2">
    <source>
        <dbReference type="Proteomes" id="UP000824164"/>
    </source>
</evidence>
<gene>
    <name evidence="1" type="ORF">IAB63_08035</name>
</gene>
<reference evidence="1" key="1">
    <citation type="submission" date="2020-10" db="EMBL/GenBank/DDBJ databases">
        <authorList>
            <person name="Gilroy R."/>
        </authorList>
    </citation>
    <scope>NUCLEOTIDE SEQUENCE</scope>
    <source>
        <strain evidence="1">CHK187-14744</strain>
    </source>
</reference>
<dbReference type="Proteomes" id="UP000824164">
    <property type="component" value="Unassembled WGS sequence"/>
</dbReference>
<dbReference type="AlphaFoldDB" id="A0A9D1KX83"/>
<name>A0A9D1KX83_9FIRM</name>
<organism evidence="1 2">
    <name type="scientific">Candidatus Onthocola gallistercoris</name>
    <dbReference type="NCBI Taxonomy" id="2840876"/>
    <lineage>
        <taxon>Bacteria</taxon>
        <taxon>Bacillati</taxon>
        <taxon>Bacillota</taxon>
        <taxon>Bacilli</taxon>
        <taxon>Candidatus Onthocola</taxon>
    </lineage>
</organism>
<comment type="caution">
    <text evidence="1">The sequence shown here is derived from an EMBL/GenBank/DDBJ whole genome shotgun (WGS) entry which is preliminary data.</text>
</comment>
<dbReference type="EMBL" id="DVLT01000048">
    <property type="protein sequence ID" value="HIU03183.1"/>
    <property type="molecule type" value="Genomic_DNA"/>
</dbReference>
<protein>
    <submittedName>
        <fullName evidence="1">Uncharacterized protein</fullName>
    </submittedName>
</protein>
<accession>A0A9D1KX83</accession>
<sequence length="273" mass="32306">MDKKQKFCVKGVKTASLETRLDNARKLEVTDFRSVEAKIRRIGSETLEKYFFYDDRDYEAFRQSCARIGENITPQSSYMKACMAVRKCARMGRCNDAIEMMRLLLTPIRNMGGKYQWASDPDQGKEQDESLKGKDYPVRTFYIFLPDYIKVLDQMFPGQKQDYDWFYRKHIRSEPWWKGGVPCLLEVAYVEMKISEKAEEAIDGEPLFDYLWKPREPIDWTDEKEYANEKDPAIREAFKGRWWRILDRLLIEPYTLMERSCRQNTGSISGQAH</sequence>